<dbReference type="GO" id="GO:0030424">
    <property type="term" value="C:axon"/>
    <property type="evidence" value="ECO:0007669"/>
    <property type="project" value="TreeGrafter"/>
</dbReference>
<sequence length="211" mass="23040">MCIVPEVTIEGAPEEDAVVGNEIQLTCHYDSSPVASEVQWLKNGKVISRNDTMENNTRGNITHFNETSIQLTISPSISSDAANYTCFVIKDVDKSSDTIAIRVKPDPPHNLLISSTTSRTLTVSWSAGFNGNSEIISYKVNISQDNQTFEDISCQESSNNNLCTVPGVVTNVTLKDLHPFTMYYLRVFAVNKIGQSEASEVVKATTGEEGV</sequence>
<dbReference type="InterPro" id="IPR003961">
    <property type="entry name" value="FN3_dom"/>
</dbReference>
<dbReference type="SUPFAM" id="SSF49265">
    <property type="entry name" value="Fibronectin type III"/>
    <property type="match status" value="1"/>
</dbReference>
<dbReference type="AlphaFoldDB" id="A0AAD9VDJ0"/>
<dbReference type="Pfam" id="PF13927">
    <property type="entry name" value="Ig_3"/>
    <property type="match status" value="1"/>
</dbReference>
<name>A0AAD9VDJ0_ACRCE</name>
<dbReference type="PANTHER" id="PTHR44170:SF53">
    <property type="entry name" value="DS CELL ADHESION MOLECULE LIKE 1"/>
    <property type="match status" value="1"/>
</dbReference>
<keyword evidence="6" id="KW-1185">Reference proteome</keyword>
<evidence type="ECO:0000259" key="3">
    <source>
        <dbReference type="PROSITE" id="PS50835"/>
    </source>
</evidence>
<dbReference type="SUPFAM" id="SSF48726">
    <property type="entry name" value="Immunoglobulin"/>
    <property type="match status" value="1"/>
</dbReference>
<evidence type="ECO:0000313" key="5">
    <source>
        <dbReference type="EMBL" id="KAK2569975.1"/>
    </source>
</evidence>
<dbReference type="PANTHER" id="PTHR44170">
    <property type="entry name" value="PROTEIN SIDEKICK"/>
    <property type="match status" value="1"/>
</dbReference>
<dbReference type="SMART" id="SM00060">
    <property type="entry name" value="FN3"/>
    <property type="match status" value="1"/>
</dbReference>
<keyword evidence="2" id="KW-1015">Disulfide bond</keyword>
<dbReference type="InterPro" id="IPR007110">
    <property type="entry name" value="Ig-like_dom"/>
</dbReference>
<dbReference type="CDD" id="cd00063">
    <property type="entry name" value="FN3"/>
    <property type="match status" value="1"/>
</dbReference>
<reference evidence="5" key="2">
    <citation type="journal article" date="2023" name="Science">
        <title>Genomic signatures of disease resistance in endangered staghorn corals.</title>
        <authorList>
            <person name="Vollmer S.V."/>
            <person name="Selwyn J.D."/>
            <person name="Despard B.A."/>
            <person name="Roesel C.L."/>
        </authorList>
    </citation>
    <scope>NUCLEOTIDE SEQUENCE</scope>
    <source>
        <strain evidence="5">K2</strain>
    </source>
</reference>
<dbReference type="Pfam" id="PF00041">
    <property type="entry name" value="fn3"/>
    <property type="match status" value="1"/>
</dbReference>
<dbReference type="PROSITE" id="PS50853">
    <property type="entry name" value="FN3"/>
    <property type="match status" value="1"/>
</dbReference>
<protein>
    <submittedName>
        <fullName evidence="5">Cell adhesion molecule DSCAM</fullName>
    </submittedName>
</protein>
<dbReference type="InterPro" id="IPR013783">
    <property type="entry name" value="Ig-like_fold"/>
</dbReference>
<dbReference type="GO" id="GO:0005886">
    <property type="term" value="C:plasma membrane"/>
    <property type="evidence" value="ECO:0007669"/>
    <property type="project" value="TreeGrafter"/>
</dbReference>
<evidence type="ECO:0000259" key="4">
    <source>
        <dbReference type="PROSITE" id="PS50853"/>
    </source>
</evidence>
<accession>A0AAD9VDJ0</accession>
<dbReference type="EMBL" id="JARQWQ010000009">
    <property type="protein sequence ID" value="KAK2569975.1"/>
    <property type="molecule type" value="Genomic_DNA"/>
</dbReference>
<proteinExistence type="predicted"/>
<evidence type="ECO:0000256" key="2">
    <source>
        <dbReference type="ARBA" id="ARBA00023157"/>
    </source>
</evidence>
<evidence type="ECO:0000256" key="1">
    <source>
        <dbReference type="ARBA" id="ARBA00022737"/>
    </source>
</evidence>
<dbReference type="GO" id="GO:0098632">
    <property type="term" value="F:cell-cell adhesion mediator activity"/>
    <property type="evidence" value="ECO:0007669"/>
    <property type="project" value="TreeGrafter"/>
</dbReference>
<organism evidence="5 6">
    <name type="scientific">Acropora cervicornis</name>
    <name type="common">Staghorn coral</name>
    <dbReference type="NCBI Taxonomy" id="6130"/>
    <lineage>
        <taxon>Eukaryota</taxon>
        <taxon>Metazoa</taxon>
        <taxon>Cnidaria</taxon>
        <taxon>Anthozoa</taxon>
        <taxon>Hexacorallia</taxon>
        <taxon>Scleractinia</taxon>
        <taxon>Astrocoeniina</taxon>
        <taxon>Acroporidae</taxon>
        <taxon>Acropora</taxon>
    </lineage>
</organism>
<evidence type="ECO:0000313" key="6">
    <source>
        <dbReference type="Proteomes" id="UP001249851"/>
    </source>
</evidence>
<feature type="domain" description="Fibronectin type-III" evidence="4">
    <location>
        <begin position="107"/>
        <end position="209"/>
    </location>
</feature>
<dbReference type="PROSITE" id="PS50835">
    <property type="entry name" value="IG_LIKE"/>
    <property type="match status" value="1"/>
</dbReference>
<dbReference type="SMART" id="SM00409">
    <property type="entry name" value="IG"/>
    <property type="match status" value="1"/>
</dbReference>
<feature type="domain" description="Ig-like" evidence="3">
    <location>
        <begin position="5"/>
        <end position="100"/>
    </location>
</feature>
<gene>
    <name evidence="5" type="ORF">P5673_005836</name>
</gene>
<dbReference type="InterPro" id="IPR003599">
    <property type="entry name" value="Ig_sub"/>
</dbReference>
<dbReference type="Proteomes" id="UP001249851">
    <property type="component" value="Unassembled WGS sequence"/>
</dbReference>
<keyword evidence="1" id="KW-0677">Repeat</keyword>
<dbReference type="Gene3D" id="2.60.40.10">
    <property type="entry name" value="Immunoglobulins"/>
    <property type="match status" value="2"/>
</dbReference>
<dbReference type="GO" id="GO:0007411">
    <property type="term" value="P:axon guidance"/>
    <property type="evidence" value="ECO:0007669"/>
    <property type="project" value="TreeGrafter"/>
</dbReference>
<dbReference type="InterPro" id="IPR036179">
    <property type="entry name" value="Ig-like_dom_sf"/>
</dbReference>
<reference evidence="5" key="1">
    <citation type="journal article" date="2023" name="G3 (Bethesda)">
        <title>Whole genome assembly and annotation of the endangered Caribbean coral Acropora cervicornis.</title>
        <authorList>
            <person name="Selwyn J.D."/>
            <person name="Vollmer S.V."/>
        </authorList>
    </citation>
    <scope>NUCLEOTIDE SEQUENCE</scope>
    <source>
        <strain evidence="5">K2</strain>
    </source>
</reference>
<dbReference type="InterPro" id="IPR036116">
    <property type="entry name" value="FN3_sf"/>
</dbReference>
<comment type="caution">
    <text evidence="5">The sequence shown here is derived from an EMBL/GenBank/DDBJ whole genome shotgun (WGS) entry which is preliminary data.</text>
</comment>